<comment type="subcellular location">
    <subcellularLocation>
        <location evidence="1">Cell membrane</location>
        <topology evidence="1">Single-pass membrane protein</topology>
    </subcellularLocation>
    <subcellularLocation>
        <location evidence="2">Membrane</location>
        <topology evidence="2">Single-pass type I membrane protein</topology>
    </subcellularLocation>
</comment>
<dbReference type="AlphaFoldDB" id="A0A2G9I823"/>
<keyword evidence="10 12" id="KW-0472">Membrane</keyword>
<sequence length="644" mass="72014">MERYSPILQLIALLILLPYLLSHNLANTTTDLKTDESSLLAFKSHITNDSSHATLGKNWTTKTSVCNWVGVTCGSRDSRVIALDISNMGLEGTIPPHIGNLSFLVSLNITGNYFHGDLPEKLGKMHRLRIVDFSNNSFTGELPRTWFRNMTDLEELYLYRNNFSGIIPQEIGHLSNLRMIVLEPEQQSLFHCAGIQPFVSDKAILDTTNPLKRYYNLVYRTLTANKLSGPITPKVTNLSKLAHLFLSNNNLGGTIPQEIGNLNSLTDIDLGTNHLSGKLPSTIGNLKTLGYLRLNSNNLTGQIPSSICNLSSLMVLHMSENKLQGRIPQCLGNFSTLSILALKGNQLYGHIPTTFADGNKMKYLNLNELQILVMKSNKFHGKLVSDNLKNDNILPFSKLQIFDISHNKFTGHLPRGYFKNFVAMMNVKINGTEERIQFKDPVILVLKGYEQKLLGIIITSTLIDFSNNQFHGSVPKSIGKLNSLIYLNLSHNMFEGTIPTSFGNLSALEQLDLSSNQLQGEIPWQLTRLLFLSSLNLSNNLLFGSIPQFGGQFPTFENNSYMGNPGLCGRPLTKKCKDDDYDKAAPPSLSRDSDDSEFLEGFTWKVFVMGYGCGFVFGVTMGYLTLLYRRPTWLLNIFLGYDEK</sequence>
<keyword evidence="5" id="KW-0433">Leucine-rich repeat</keyword>
<dbReference type="FunFam" id="3.80.10.10:FF:000111">
    <property type="entry name" value="LRR receptor-like serine/threonine-protein kinase ERECTA"/>
    <property type="match status" value="1"/>
</dbReference>
<dbReference type="SUPFAM" id="SSF52058">
    <property type="entry name" value="L domain-like"/>
    <property type="match status" value="1"/>
</dbReference>
<dbReference type="InterPro" id="IPR032675">
    <property type="entry name" value="LRR_dom_sf"/>
</dbReference>
<dbReference type="STRING" id="429701.A0A2G9I823"/>
<feature type="signal peptide" evidence="13">
    <location>
        <begin position="1"/>
        <end position="22"/>
    </location>
</feature>
<dbReference type="PANTHER" id="PTHR48060">
    <property type="entry name" value="DNA DAMAGE-REPAIR/TOLERATION PROTEIN DRT100"/>
    <property type="match status" value="1"/>
</dbReference>
<dbReference type="EC" id="2.7.11.1" evidence="16"/>
<dbReference type="GO" id="GO:0051707">
    <property type="term" value="P:response to other organism"/>
    <property type="evidence" value="ECO:0007669"/>
    <property type="project" value="UniProtKB-ARBA"/>
</dbReference>
<evidence type="ECO:0000313" key="17">
    <source>
        <dbReference type="Proteomes" id="UP000231279"/>
    </source>
</evidence>
<dbReference type="Pfam" id="PF08263">
    <property type="entry name" value="LRRNT_2"/>
    <property type="match status" value="1"/>
</dbReference>
<dbReference type="InterPro" id="IPR003591">
    <property type="entry name" value="Leu-rich_rpt_typical-subtyp"/>
</dbReference>
<dbReference type="SUPFAM" id="SSF52047">
    <property type="entry name" value="RNI-like"/>
    <property type="match status" value="1"/>
</dbReference>
<proteinExistence type="inferred from homology"/>
<keyword evidence="9 12" id="KW-1133">Transmembrane helix</keyword>
<keyword evidence="6 12" id="KW-0812">Transmembrane</keyword>
<feature type="transmembrane region" description="Helical" evidence="12">
    <location>
        <begin position="606"/>
        <end position="628"/>
    </location>
</feature>
<keyword evidence="4" id="KW-1003">Cell membrane</keyword>
<feature type="domain" description="Leucine-rich repeat-containing N-terminal plant-type" evidence="14">
    <location>
        <begin position="33"/>
        <end position="73"/>
    </location>
</feature>
<evidence type="ECO:0000256" key="4">
    <source>
        <dbReference type="ARBA" id="ARBA00022475"/>
    </source>
</evidence>
<feature type="chain" id="PRO_5013708446" evidence="13">
    <location>
        <begin position="23"/>
        <end position="644"/>
    </location>
</feature>
<dbReference type="InterPro" id="IPR001611">
    <property type="entry name" value="Leu-rich_rpt"/>
</dbReference>
<evidence type="ECO:0000256" key="6">
    <source>
        <dbReference type="ARBA" id="ARBA00022692"/>
    </source>
</evidence>
<evidence type="ECO:0000256" key="5">
    <source>
        <dbReference type="ARBA" id="ARBA00022614"/>
    </source>
</evidence>
<dbReference type="GO" id="GO:0006952">
    <property type="term" value="P:defense response"/>
    <property type="evidence" value="ECO:0007669"/>
    <property type="project" value="UniProtKB-ARBA"/>
</dbReference>
<evidence type="ECO:0000256" key="2">
    <source>
        <dbReference type="ARBA" id="ARBA00004479"/>
    </source>
</evidence>
<dbReference type="Pfam" id="PF13855">
    <property type="entry name" value="LRR_8"/>
    <property type="match status" value="2"/>
</dbReference>
<evidence type="ECO:0000256" key="12">
    <source>
        <dbReference type="SAM" id="Phobius"/>
    </source>
</evidence>
<keyword evidence="8" id="KW-0677">Repeat</keyword>
<dbReference type="Pfam" id="PF23598">
    <property type="entry name" value="LRR_14"/>
    <property type="match status" value="1"/>
</dbReference>
<dbReference type="FunFam" id="3.80.10.10:FF:000095">
    <property type="entry name" value="LRR receptor-like serine/threonine-protein kinase GSO1"/>
    <property type="match status" value="1"/>
</dbReference>
<evidence type="ECO:0000313" key="16">
    <source>
        <dbReference type="EMBL" id="PIN25896.1"/>
    </source>
</evidence>
<comment type="similarity">
    <text evidence="3">Belongs to the RLP family.</text>
</comment>
<dbReference type="EMBL" id="NKXS01000168">
    <property type="protein sequence ID" value="PIN25896.1"/>
    <property type="molecule type" value="Genomic_DNA"/>
</dbReference>
<dbReference type="InterPro" id="IPR013210">
    <property type="entry name" value="LRR_N_plant-typ"/>
</dbReference>
<name>A0A2G9I823_9LAMI</name>
<feature type="domain" description="Disease resistance R13L4/SHOC-2-like LRR" evidence="15">
    <location>
        <begin position="234"/>
        <end position="414"/>
    </location>
</feature>
<comment type="caution">
    <text evidence="16">The sequence shown here is derived from an EMBL/GenBank/DDBJ whole genome shotgun (WGS) entry which is preliminary data.</text>
</comment>
<dbReference type="GO" id="GO:0004674">
    <property type="term" value="F:protein serine/threonine kinase activity"/>
    <property type="evidence" value="ECO:0007669"/>
    <property type="project" value="UniProtKB-EC"/>
</dbReference>
<evidence type="ECO:0000256" key="3">
    <source>
        <dbReference type="ARBA" id="ARBA00009592"/>
    </source>
</evidence>
<keyword evidence="17" id="KW-1185">Reference proteome</keyword>
<evidence type="ECO:0000256" key="13">
    <source>
        <dbReference type="SAM" id="SignalP"/>
    </source>
</evidence>
<dbReference type="SMART" id="SM00369">
    <property type="entry name" value="LRR_TYP"/>
    <property type="match status" value="7"/>
</dbReference>
<gene>
    <name evidence="16" type="ORF">CDL12_01365</name>
</gene>
<dbReference type="Proteomes" id="UP000231279">
    <property type="component" value="Unassembled WGS sequence"/>
</dbReference>
<dbReference type="PANTHER" id="PTHR48060:SF21">
    <property type="entry name" value="L DOMAIN-LIKE PROTEIN"/>
    <property type="match status" value="1"/>
</dbReference>
<dbReference type="GO" id="GO:0005886">
    <property type="term" value="C:plasma membrane"/>
    <property type="evidence" value="ECO:0007669"/>
    <property type="project" value="UniProtKB-SubCell"/>
</dbReference>
<evidence type="ECO:0000256" key="11">
    <source>
        <dbReference type="ARBA" id="ARBA00023180"/>
    </source>
</evidence>
<evidence type="ECO:0000256" key="1">
    <source>
        <dbReference type="ARBA" id="ARBA00004162"/>
    </source>
</evidence>
<organism evidence="16 17">
    <name type="scientific">Handroanthus impetiginosus</name>
    <dbReference type="NCBI Taxonomy" id="429701"/>
    <lineage>
        <taxon>Eukaryota</taxon>
        <taxon>Viridiplantae</taxon>
        <taxon>Streptophyta</taxon>
        <taxon>Embryophyta</taxon>
        <taxon>Tracheophyta</taxon>
        <taxon>Spermatophyta</taxon>
        <taxon>Magnoliopsida</taxon>
        <taxon>eudicotyledons</taxon>
        <taxon>Gunneridae</taxon>
        <taxon>Pentapetalae</taxon>
        <taxon>asterids</taxon>
        <taxon>lamiids</taxon>
        <taxon>Lamiales</taxon>
        <taxon>Bignoniaceae</taxon>
        <taxon>Crescentiina</taxon>
        <taxon>Tabebuia alliance</taxon>
        <taxon>Handroanthus</taxon>
    </lineage>
</organism>
<dbReference type="Gene3D" id="3.80.10.10">
    <property type="entry name" value="Ribonuclease Inhibitor"/>
    <property type="match status" value="3"/>
</dbReference>
<dbReference type="FunFam" id="3.80.10.10:FF:000275">
    <property type="entry name" value="Leucine-rich repeat receptor-like protein kinase"/>
    <property type="match status" value="1"/>
</dbReference>
<evidence type="ECO:0000259" key="14">
    <source>
        <dbReference type="Pfam" id="PF08263"/>
    </source>
</evidence>
<keyword evidence="11" id="KW-0325">Glycoprotein</keyword>
<evidence type="ECO:0000259" key="15">
    <source>
        <dbReference type="Pfam" id="PF23598"/>
    </source>
</evidence>
<evidence type="ECO:0000256" key="10">
    <source>
        <dbReference type="ARBA" id="ARBA00023136"/>
    </source>
</evidence>
<keyword evidence="16" id="KW-0808">Transferase</keyword>
<dbReference type="InterPro" id="IPR055414">
    <property type="entry name" value="LRR_R13L4/SHOC2-like"/>
</dbReference>
<evidence type="ECO:0000256" key="7">
    <source>
        <dbReference type="ARBA" id="ARBA00022729"/>
    </source>
</evidence>
<keyword evidence="7 13" id="KW-0732">Signal</keyword>
<protein>
    <submittedName>
        <fullName evidence="16">Leucine-rich repeat protein</fullName>
        <ecNumber evidence="16">2.7.11.1</ecNumber>
    </submittedName>
</protein>
<evidence type="ECO:0000256" key="8">
    <source>
        <dbReference type="ARBA" id="ARBA00022737"/>
    </source>
</evidence>
<reference evidence="17" key="1">
    <citation type="journal article" date="2018" name="Gigascience">
        <title>Genome assembly of the Pink Ipe (Handroanthus impetiginosus, Bignoniaceae), a highly valued, ecologically keystone Neotropical timber forest tree.</title>
        <authorList>
            <person name="Silva-Junior O.B."/>
            <person name="Grattapaglia D."/>
            <person name="Novaes E."/>
            <person name="Collevatti R.G."/>
        </authorList>
    </citation>
    <scope>NUCLEOTIDE SEQUENCE [LARGE SCALE GENOMIC DNA]</scope>
    <source>
        <strain evidence="17">cv. UFG-1</strain>
    </source>
</reference>
<dbReference type="InterPro" id="IPR053211">
    <property type="entry name" value="DNA_repair-toleration"/>
</dbReference>
<evidence type="ECO:0000256" key="9">
    <source>
        <dbReference type="ARBA" id="ARBA00022989"/>
    </source>
</evidence>
<dbReference type="OrthoDB" id="442066at2759"/>
<accession>A0A2G9I823</accession>